<evidence type="ECO:0000313" key="3">
    <source>
        <dbReference type="Proteomes" id="UP000199537"/>
    </source>
</evidence>
<dbReference type="Proteomes" id="UP000199537">
    <property type="component" value="Unassembled WGS sequence"/>
</dbReference>
<keyword evidence="3" id="KW-1185">Reference proteome</keyword>
<dbReference type="GO" id="GO:0015562">
    <property type="term" value="F:efflux transmembrane transporter activity"/>
    <property type="evidence" value="ECO:0007669"/>
    <property type="project" value="TreeGrafter"/>
</dbReference>
<dbReference type="PANTHER" id="PTHR30469">
    <property type="entry name" value="MULTIDRUG RESISTANCE PROTEIN MDTA"/>
    <property type="match status" value="1"/>
</dbReference>
<dbReference type="EMBL" id="FPCJ01000001">
    <property type="protein sequence ID" value="SFV28803.1"/>
    <property type="molecule type" value="Genomic_DNA"/>
</dbReference>
<sequence length="314" mass="34713">MWNVHIQKFQKCMCLLICMGLCACHTPQTDEDTQDNIPNVVSPVKVTPVRAGAIADEITLNAVATYLKKNNLKANVNGYLIGVQAALGLPVKAGQPLFIIQTKEARAVDALADSLPPHLLPYRKNVVIRASQNGFVSQLFHQTGDYVTDGEPLCEISDQNSFAFLLQVPFEWVDKIHTGQTCTLILPDSSHIQARIAYQMPLVDPAAQTQQYVLHLASPKWLPENLIARAILTIRTFPHAQLVPKSAILTNEEQNHFWVMRVVNDSLAVKTPVQLGIVNDTTVQILSPSFQTSDRVVTEGNYGLPDTAHIRIIP</sequence>
<proteinExistence type="predicted"/>
<dbReference type="PANTHER" id="PTHR30469:SF15">
    <property type="entry name" value="HLYD FAMILY OF SECRETION PROTEINS"/>
    <property type="match status" value="1"/>
</dbReference>
<gene>
    <name evidence="2" type="ORF">SAMN05660895_0412</name>
</gene>
<dbReference type="Gene3D" id="2.40.50.100">
    <property type="match status" value="1"/>
</dbReference>
<feature type="signal peptide" evidence="1">
    <location>
        <begin position="1"/>
        <end position="23"/>
    </location>
</feature>
<dbReference type="AlphaFoldDB" id="A0A1I7N2F2"/>
<organism evidence="2 3">
    <name type="scientific">Thermoflavifilum thermophilum</name>
    <dbReference type="NCBI Taxonomy" id="1393122"/>
    <lineage>
        <taxon>Bacteria</taxon>
        <taxon>Pseudomonadati</taxon>
        <taxon>Bacteroidota</taxon>
        <taxon>Chitinophagia</taxon>
        <taxon>Chitinophagales</taxon>
        <taxon>Chitinophagaceae</taxon>
        <taxon>Thermoflavifilum</taxon>
    </lineage>
</organism>
<accession>A0A1I7N2F2</accession>
<evidence type="ECO:0000313" key="2">
    <source>
        <dbReference type="EMBL" id="SFV28803.1"/>
    </source>
</evidence>
<keyword evidence="1" id="KW-0732">Signal</keyword>
<dbReference type="GO" id="GO:1990281">
    <property type="term" value="C:efflux pump complex"/>
    <property type="evidence" value="ECO:0007669"/>
    <property type="project" value="TreeGrafter"/>
</dbReference>
<dbReference type="OrthoDB" id="1435302at2"/>
<dbReference type="Gene3D" id="2.40.420.20">
    <property type="match status" value="1"/>
</dbReference>
<feature type="chain" id="PRO_5011584838" evidence="1">
    <location>
        <begin position="24"/>
        <end position="314"/>
    </location>
</feature>
<evidence type="ECO:0000256" key="1">
    <source>
        <dbReference type="SAM" id="SignalP"/>
    </source>
</evidence>
<protein>
    <submittedName>
        <fullName evidence="2">Multidrug efflux pump subunit AcrA (Membrane-fusion protein)</fullName>
    </submittedName>
</protein>
<name>A0A1I7N2F2_9BACT</name>
<dbReference type="STRING" id="1393122.SAMN05660895_0412"/>
<reference evidence="3" key="1">
    <citation type="submission" date="2016-10" db="EMBL/GenBank/DDBJ databases">
        <authorList>
            <person name="Varghese N."/>
            <person name="Submissions S."/>
        </authorList>
    </citation>
    <scope>NUCLEOTIDE SEQUENCE [LARGE SCALE GENOMIC DNA]</scope>
    <source>
        <strain evidence="3">DSM 14807</strain>
    </source>
</reference>